<feature type="domain" description="Metallo-beta-lactamase" evidence="8">
    <location>
        <begin position="51"/>
        <end position="273"/>
    </location>
</feature>
<dbReference type="AlphaFoldDB" id="A0AAW7Z610"/>
<reference evidence="10" key="2">
    <citation type="submission" date="2023-07" db="EMBL/GenBank/DDBJ databases">
        <title>Genome content predicts the carbon catabolic preferences of heterotrophic bacteria.</title>
        <authorList>
            <person name="Gralka M."/>
        </authorList>
    </citation>
    <scope>NUCLEOTIDE SEQUENCE</scope>
    <source>
        <strain evidence="10">F2M12</strain>
    </source>
</reference>
<reference evidence="9 11" key="1">
    <citation type="submission" date="2015-12" db="EMBL/GenBank/DDBJ databases">
        <title>Intraspecies pangenome expansion in the marine bacterium Alteromonas.</title>
        <authorList>
            <person name="Lopez-Perez M."/>
            <person name="Rodriguez-Valera F."/>
        </authorList>
    </citation>
    <scope>NUCLEOTIDE SEQUENCE [LARGE SCALE GENOMIC DNA]</scope>
    <source>
        <strain evidence="9 11">LMG 21861</strain>
    </source>
</reference>
<dbReference type="EMBL" id="JAUOQI010000010">
    <property type="protein sequence ID" value="MDO6578580.1"/>
    <property type="molecule type" value="Genomic_DNA"/>
</dbReference>
<dbReference type="RefSeq" id="WP_057789570.1">
    <property type="nucleotide sequence ID" value="NZ_CAXIBE010000003.1"/>
</dbReference>
<sequence>MQVLILGAGAGGGFPQWNCHCENCKGARQQTIKTIPRTQSSIAVSVDGNKWVLINASPDLREQINSHPQLWPEEHVARGTRISSIVLTDSQIDHTTGLLTLREGLPLPVYCTDVVKEDLTTSFPLFTVLKHWHGGLHQRSISTDFNHTFVPEGADGLLFQPVVLESNAPPYSTYRDNIVPGNNIGLKITDTQTGHVLFYAPGCMQANDTVKQVMANAECVLFDGTLWVNEEMIEYGFSQKLGTQMGHMPVNGENGAIALLNRFNVKRKVLIHINNTNPVLNEDSSAFHALQEQNIELAYDGMQIEV</sequence>
<dbReference type="PANTHER" id="PTHR42663:SF7">
    <property type="entry name" value="COENZYME PQQ SYNTHESIS PROTEIN B"/>
    <property type="match status" value="1"/>
</dbReference>
<dbReference type="CDD" id="cd16274">
    <property type="entry name" value="PQQB-like_MBL-fold"/>
    <property type="match status" value="1"/>
</dbReference>
<dbReference type="Gene3D" id="3.60.15.10">
    <property type="entry name" value="Ribonuclease Z/Hydroxyacylglutathione hydrolase-like"/>
    <property type="match status" value="1"/>
</dbReference>
<organism evidence="10 12">
    <name type="scientific">Alteromonas stellipolaris</name>
    <dbReference type="NCBI Taxonomy" id="233316"/>
    <lineage>
        <taxon>Bacteria</taxon>
        <taxon>Pseudomonadati</taxon>
        <taxon>Pseudomonadota</taxon>
        <taxon>Gammaproteobacteria</taxon>
        <taxon>Alteromonadales</taxon>
        <taxon>Alteromonadaceae</taxon>
        <taxon>Alteromonas/Salinimonas group</taxon>
        <taxon>Alteromonas</taxon>
    </lineage>
</organism>
<evidence type="ECO:0000313" key="9">
    <source>
        <dbReference type="EMBL" id="AMJ75596.1"/>
    </source>
</evidence>
<keyword evidence="11" id="KW-1185">Reference proteome</keyword>
<dbReference type="PANTHER" id="PTHR42663">
    <property type="entry name" value="HYDROLASE C777.06C-RELATED-RELATED"/>
    <property type="match status" value="1"/>
</dbReference>
<dbReference type="GO" id="GO:0018189">
    <property type="term" value="P:pyrroloquinoline quinone biosynthetic process"/>
    <property type="evidence" value="ECO:0007669"/>
    <property type="project" value="UniProtKB-UniRule"/>
</dbReference>
<dbReference type="Pfam" id="PF12706">
    <property type="entry name" value="Lactamase_B_2"/>
    <property type="match status" value="1"/>
</dbReference>
<dbReference type="InterPro" id="IPR036866">
    <property type="entry name" value="RibonucZ/Hydroxyglut_hydro"/>
</dbReference>
<evidence type="ECO:0000256" key="2">
    <source>
        <dbReference type="ARBA" id="ARBA00008481"/>
    </source>
</evidence>
<dbReference type="Proteomes" id="UP001170717">
    <property type="component" value="Unassembled WGS sequence"/>
</dbReference>
<evidence type="ECO:0000256" key="3">
    <source>
        <dbReference type="ARBA" id="ARBA00015084"/>
    </source>
</evidence>
<evidence type="ECO:0000256" key="7">
    <source>
        <dbReference type="HAMAP-Rule" id="MF_00653"/>
    </source>
</evidence>
<evidence type="ECO:0000256" key="4">
    <source>
        <dbReference type="ARBA" id="ARBA00022448"/>
    </source>
</evidence>
<accession>A0AAW7Z610</accession>
<dbReference type="KEGG" id="asq:AVL57_17475"/>
<dbReference type="GeneID" id="83259796"/>
<comment type="pathway">
    <text evidence="1 7">Cofactor biosynthesis; pyrroloquinoline quinone biosynthesis.</text>
</comment>
<keyword evidence="5 7" id="KW-0884">PQQ biosynthesis</keyword>
<keyword evidence="4 7" id="KW-0813">Transport</keyword>
<dbReference type="Proteomes" id="UP000056750">
    <property type="component" value="Chromosome"/>
</dbReference>
<comment type="similarity">
    <text evidence="2 7">Belongs to the PqqB family.</text>
</comment>
<evidence type="ECO:0000256" key="6">
    <source>
        <dbReference type="ARBA" id="ARBA00030966"/>
    </source>
</evidence>
<protein>
    <recommendedName>
        <fullName evidence="3 7">Coenzyme PQQ synthesis protein B</fullName>
    </recommendedName>
    <alternativeName>
        <fullName evidence="6 7">Pyrroloquinoline quinone biosynthesis protein B</fullName>
    </alternativeName>
</protein>
<evidence type="ECO:0000313" key="11">
    <source>
        <dbReference type="Proteomes" id="UP000056750"/>
    </source>
</evidence>
<evidence type="ECO:0000259" key="8">
    <source>
        <dbReference type="Pfam" id="PF12706"/>
    </source>
</evidence>
<dbReference type="SUPFAM" id="SSF56281">
    <property type="entry name" value="Metallo-hydrolase/oxidoreductase"/>
    <property type="match status" value="1"/>
</dbReference>
<comment type="function">
    <text evidence="7">May be involved in the transport of PQQ or its precursor to the periplasm.</text>
</comment>
<evidence type="ECO:0000256" key="5">
    <source>
        <dbReference type="ARBA" id="ARBA00022905"/>
    </source>
</evidence>
<evidence type="ECO:0000313" key="10">
    <source>
        <dbReference type="EMBL" id="MDO6578580.1"/>
    </source>
</evidence>
<proteinExistence type="inferred from homology"/>
<evidence type="ECO:0000256" key="1">
    <source>
        <dbReference type="ARBA" id="ARBA00004886"/>
    </source>
</evidence>
<dbReference type="HAMAP" id="MF_00653">
    <property type="entry name" value="PQQ_syn_PqqB"/>
    <property type="match status" value="1"/>
</dbReference>
<dbReference type="EMBL" id="CP013926">
    <property type="protein sequence ID" value="AMJ75596.1"/>
    <property type="molecule type" value="Genomic_DNA"/>
</dbReference>
<dbReference type="InterPro" id="IPR011842">
    <property type="entry name" value="PQQ_synth_PqqB"/>
</dbReference>
<dbReference type="NCBIfam" id="TIGR02108">
    <property type="entry name" value="PQQ_syn_pqqB"/>
    <property type="match status" value="1"/>
</dbReference>
<dbReference type="InterPro" id="IPR001279">
    <property type="entry name" value="Metallo-B-lactamas"/>
</dbReference>
<name>A0AAW7Z610_9ALTE</name>
<gene>
    <name evidence="7 10" type="primary">pqqB</name>
    <name evidence="9" type="ORF">AVL57_17475</name>
    <name evidence="10" type="ORF">Q4527_14345</name>
</gene>
<evidence type="ECO:0000313" key="12">
    <source>
        <dbReference type="Proteomes" id="UP001170717"/>
    </source>
</evidence>